<evidence type="ECO:0000313" key="2">
    <source>
        <dbReference type="Proteomes" id="UP000257109"/>
    </source>
</evidence>
<sequence length="78" mass="8861">MWKGDFDVNINVEVPHTFVTGSQITSPIPIHQHTQVGDVPSSWHVGDELMSIYVLIANVMYGEWRPINPNFLNTRANK</sequence>
<name>A0A371GWH0_MUCPR</name>
<dbReference type="Proteomes" id="UP000257109">
    <property type="component" value="Unassembled WGS sequence"/>
</dbReference>
<gene>
    <name evidence="1" type="ORF">CR513_22667</name>
</gene>
<feature type="non-terminal residue" evidence="1">
    <location>
        <position position="1"/>
    </location>
</feature>
<protein>
    <submittedName>
        <fullName evidence="1">Uncharacterized protein</fullName>
    </submittedName>
</protein>
<dbReference type="AlphaFoldDB" id="A0A371GWH0"/>
<dbReference type="EMBL" id="QJKJ01004257">
    <property type="protein sequence ID" value="RDX94902.1"/>
    <property type="molecule type" value="Genomic_DNA"/>
</dbReference>
<organism evidence="1 2">
    <name type="scientific">Mucuna pruriens</name>
    <name type="common">Velvet bean</name>
    <name type="synonym">Dolichos pruriens</name>
    <dbReference type="NCBI Taxonomy" id="157652"/>
    <lineage>
        <taxon>Eukaryota</taxon>
        <taxon>Viridiplantae</taxon>
        <taxon>Streptophyta</taxon>
        <taxon>Embryophyta</taxon>
        <taxon>Tracheophyta</taxon>
        <taxon>Spermatophyta</taxon>
        <taxon>Magnoliopsida</taxon>
        <taxon>eudicotyledons</taxon>
        <taxon>Gunneridae</taxon>
        <taxon>Pentapetalae</taxon>
        <taxon>rosids</taxon>
        <taxon>fabids</taxon>
        <taxon>Fabales</taxon>
        <taxon>Fabaceae</taxon>
        <taxon>Papilionoideae</taxon>
        <taxon>50 kb inversion clade</taxon>
        <taxon>NPAAA clade</taxon>
        <taxon>indigoferoid/millettioid clade</taxon>
        <taxon>Phaseoleae</taxon>
        <taxon>Mucuna</taxon>
    </lineage>
</organism>
<comment type="caution">
    <text evidence="1">The sequence shown here is derived from an EMBL/GenBank/DDBJ whole genome shotgun (WGS) entry which is preliminary data.</text>
</comment>
<reference evidence="1" key="1">
    <citation type="submission" date="2018-05" db="EMBL/GenBank/DDBJ databases">
        <title>Draft genome of Mucuna pruriens seed.</title>
        <authorList>
            <person name="Nnadi N.E."/>
            <person name="Vos R."/>
            <person name="Hasami M.H."/>
            <person name="Devisetty U.K."/>
            <person name="Aguiy J.C."/>
        </authorList>
    </citation>
    <scope>NUCLEOTIDE SEQUENCE [LARGE SCALE GENOMIC DNA]</scope>
    <source>
        <strain evidence="1">JCA_2017</strain>
    </source>
</reference>
<proteinExistence type="predicted"/>
<keyword evidence="2" id="KW-1185">Reference proteome</keyword>
<evidence type="ECO:0000313" key="1">
    <source>
        <dbReference type="EMBL" id="RDX94902.1"/>
    </source>
</evidence>
<accession>A0A371GWH0</accession>